<evidence type="ECO:0000256" key="3">
    <source>
        <dbReference type="ARBA" id="ARBA00022692"/>
    </source>
</evidence>
<feature type="signal peptide" evidence="7">
    <location>
        <begin position="1"/>
        <end position="36"/>
    </location>
</feature>
<evidence type="ECO:0000313" key="9">
    <source>
        <dbReference type="Proteomes" id="UP000612746"/>
    </source>
</evidence>
<organism evidence="8 9">
    <name type="scientific">Umbelopsis vinacea</name>
    <dbReference type="NCBI Taxonomy" id="44442"/>
    <lineage>
        <taxon>Eukaryota</taxon>
        <taxon>Fungi</taxon>
        <taxon>Fungi incertae sedis</taxon>
        <taxon>Mucoromycota</taxon>
        <taxon>Mucoromycotina</taxon>
        <taxon>Umbelopsidomycetes</taxon>
        <taxon>Umbelopsidales</taxon>
        <taxon>Umbelopsidaceae</taxon>
        <taxon>Umbelopsis</taxon>
    </lineage>
</organism>
<feature type="transmembrane region" description="Helical" evidence="6">
    <location>
        <begin position="202"/>
        <end position="221"/>
    </location>
</feature>
<feature type="transmembrane region" description="Helical" evidence="6">
    <location>
        <begin position="520"/>
        <end position="540"/>
    </location>
</feature>
<dbReference type="GO" id="GO:0008506">
    <property type="term" value="F:sucrose:proton symporter activity"/>
    <property type="evidence" value="ECO:0007669"/>
    <property type="project" value="TreeGrafter"/>
</dbReference>
<keyword evidence="7" id="KW-0732">Signal</keyword>
<evidence type="ECO:0000256" key="5">
    <source>
        <dbReference type="ARBA" id="ARBA00023136"/>
    </source>
</evidence>
<feature type="transmembrane region" description="Helical" evidence="6">
    <location>
        <begin position="152"/>
        <end position="172"/>
    </location>
</feature>
<feature type="transmembrane region" description="Helical" evidence="6">
    <location>
        <begin position="227"/>
        <end position="249"/>
    </location>
</feature>
<evidence type="ECO:0000256" key="1">
    <source>
        <dbReference type="ARBA" id="ARBA00004141"/>
    </source>
</evidence>
<keyword evidence="4 6" id="KW-1133">Transmembrane helix</keyword>
<comment type="caution">
    <text evidence="8">The sequence shown here is derived from an EMBL/GenBank/DDBJ whole genome shotgun (WGS) entry which is preliminary data.</text>
</comment>
<dbReference type="Proteomes" id="UP000612746">
    <property type="component" value="Unassembled WGS sequence"/>
</dbReference>
<evidence type="ECO:0000256" key="7">
    <source>
        <dbReference type="SAM" id="SignalP"/>
    </source>
</evidence>
<proteinExistence type="predicted"/>
<feature type="chain" id="PRO_5034730866" evidence="7">
    <location>
        <begin position="37"/>
        <end position="550"/>
    </location>
</feature>
<feature type="transmembrane region" description="Helical" evidence="6">
    <location>
        <begin position="479"/>
        <end position="500"/>
    </location>
</feature>
<sequence>MLIATIPESAGSKPALSPLRMFLLTFCMVGIQFTCSSHCTYELHSISTLLTIVENFNIGTELHICCHWSCQRKPQPWCGLQGQCQISILGLLMQPLIGVLSDRTTSRFGRRRPYIAIGSVLVCCSLLGVAFARDIATFIVNILGKETEDPLHYARIIAIVLLWLLDFVLNAVQASCRALIVDVPPVWQQDAANAMASSMSNITMVFTYIVGFLDLTAYLPVAGDSQFKVLCVIAIFVFLIAQSVTCLSITEEVYDVIESDLTSWRDTARQVFHSFRSLPRPIQLVCNVIFFAWMGWFPFLFYSTTWVSSIYFQTHPDKDSSDWASGARAGSFALLCYAIVAVISGILLPALTTHSIRNVTLKNVWTFSLLVFSITMISTHFVSTVGGATIILSLLGLSWACIMWIPFALIGEYLNIYNESQRATYEEPILRKVTYGALHRARIGEGSGSLDDVEANAISQNNDWFLCSQCESGMVLGILNMYVVFPQFVVAIIASAIFYFVDLVVGDNLEDNSTYKGISILLQFSGIMALVATGLSRYVIDVEIGPKKSI</sequence>
<feature type="transmembrane region" description="Helical" evidence="6">
    <location>
        <begin position="284"/>
        <end position="312"/>
    </location>
</feature>
<evidence type="ECO:0000313" key="8">
    <source>
        <dbReference type="EMBL" id="KAG2181551.1"/>
    </source>
</evidence>
<dbReference type="Gene3D" id="1.20.1250.20">
    <property type="entry name" value="MFS general substrate transporter like domains"/>
    <property type="match status" value="1"/>
</dbReference>
<dbReference type="EMBL" id="JAEPRA010000008">
    <property type="protein sequence ID" value="KAG2181551.1"/>
    <property type="molecule type" value="Genomic_DNA"/>
</dbReference>
<feature type="transmembrane region" description="Helical" evidence="6">
    <location>
        <begin position="388"/>
        <end position="410"/>
    </location>
</feature>
<reference evidence="8" key="1">
    <citation type="submission" date="2020-12" db="EMBL/GenBank/DDBJ databases">
        <title>Metabolic potential, ecology and presence of endohyphal bacteria is reflected in genomic diversity of Mucoromycotina.</title>
        <authorList>
            <person name="Muszewska A."/>
            <person name="Okrasinska A."/>
            <person name="Steczkiewicz K."/>
            <person name="Drgas O."/>
            <person name="Orlowska M."/>
            <person name="Perlinska-Lenart U."/>
            <person name="Aleksandrzak-Piekarczyk T."/>
            <person name="Szatraj K."/>
            <person name="Zielenkiewicz U."/>
            <person name="Pilsyk S."/>
            <person name="Malc E."/>
            <person name="Mieczkowski P."/>
            <person name="Kruszewska J.S."/>
            <person name="Biernat P."/>
            <person name="Pawlowska J."/>
        </authorList>
    </citation>
    <scope>NUCLEOTIDE SEQUENCE</scope>
    <source>
        <strain evidence="8">WA0000051536</strain>
    </source>
</reference>
<feature type="transmembrane region" description="Helical" evidence="6">
    <location>
        <begin position="364"/>
        <end position="382"/>
    </location>
</feature>
<keyword evidence="5 6" id="KW-0472">Membrane</keyword>
<evidence type="ECO:0000256" key="2">
    <source>
        <dbReference type="ARBA" id="ARBA00022448"/>
    </source>
</evidence>
<dbReference type="GO" id="GO:0005886">
    <property type="term" value="C:plasma membrane"/>
    <property type="evidence" value="ECO:0007669"/>
    <property type="project" value="TreeGrafter"/>
</dbReference>
<dbReference type="AlphaFoldDB" id="A0A8H7UDE9"/>
<gene>
    <name evidence="8" type="ORF">INT44_008366</name>
</gene>
<accession>A0A8H7UDE9</accession>
<dbReference type="PANTHER" id="PTHR19432">
    <property type="entry name" value="SUGAR TRANSPORTER"/>
    <property type="match status" value="1"/>
</dbReference>
<name>A0A8H7UDE9_9FUNG</name>
<keyword evidence="3 6" id="KW-0812">Transmembrane</keyword>
<comment type="subcellular location">
    <subcellularLocation>
        <location evidence="1">Membrane</location>
        <topology evidence="1">Multi-pass membrane protein</topology>
    </subcellularLocation>
</comment>
<dbReference type="InterPro" id="IPR036259">
    <property type="entry name" value="MFS_trans_sf"/>
</dbReference>
<dbReference type="PANTHER" id="PTHR19432:SF35">
    <property type="entry name" value="SOLUTE CARRIER FAMILY 45 MEMBER 3 ISOFORM X1"/>
    <property type="match status" value="1"/>
</dbReference>
<dbReference type="SUPFAM" id="SSF103473">
    <property type="entry name" value="MFS general substrate transporter"/>
    <property type="match status" value="1"/>
</dbReference>
<evidence type="ECO:0000256" key="4">
    <source>
        <dbReference type="ARBA" id="ARBA00022989"/>
    </source>
</evidence>
<evidence type="ECO:0000256" key="6">
    <source>
        <dbReference type="SAM" id="Phobius"/>
    </source>
</evidence>
<dbReference type="OrthoDB" id="28755at2759"/>
<keyword evidence="2" id="KW-0813">Transport</keyword>
<feature type="transmembrane region" description="Helical" evidence="6">
    <location>
        <begin position="113"/>
        <end position="132"/>
    </location>
</feature>
<protein>
    <submittedName>
        <fullName evidence="8">Uncharacterized protein</fullName>
    </submittedName>
</protein>
<keyword evidence="9" id="KW-1185">Reference proteome</keyword>
<feature type="transmembrane region" description="Helical" evidence="6">
    <location>
        <begin position="332"/>
        <end position="352"/>
    </location>
</feature>